<sequence>MASVSENLTKLEHDILSKEGYTTVVKRPGDGFLTQVGTFYPDVPTINVRAYAFNENSAYIHLLNEFSTAVANLPNSNLIFFIIDEMYSCNETVKQTILRFINDNRNCHNIHFILVDYE</sequence>
<proteinExistence type="predicted"/>
<dbReference type="KEGG" id="vg:40088022"/>
<dbReference type="GeneID" id="40088022"/>
<evidence type="ECO:0000313" key="1">
    <source>
        <dbReference type="EMBL" id="AUZ94831.1"/>
    </source>
</evidence>
<keyword evidence="2" id="KW-1185">Reference proteome</keyword>
<dbReference type="Proteomes" id="UP000223025">
    <property type="component" value="Segment"/>
</dbReference>
<dbReference type="EMBL" id="MF403008">
    <property type="protein sequence ID" value="AUZ94831.1"/>
    <property type="molecule type" value="Genomic_DNA"/>
</dbReference>
<protein>
    <submittedName>
        <fullName evidence="1">Uncharacterized protein</fullName>
    </submittedName>
</protein>
<organism evidence="1 2">
    <name type="scientific">Agrobacterium phage Atu_ph07</name>
    <dbReference type="NCBI Taxonomy" id="2024264"/>
    <lineage>
        <taxon>Viruses</taxon>
        <taxon>Duplodnaviria</taxon>
        <taxon>Heunggongvirae</taxon>
        <taxon>Uroviricota</taxon>
        <taxon>Caudoviricetes</taxon>
        <taxon>Polybotosvirus</taxon>
        <taxon>Polybotosvirus Atuph07</taxon>
    </lineage>
</organism>
<reference evidence="1 2" key="1">
    <citation type="submission" date="2017-06" db="EMBL/GenBank/DDBJ databases">
        <authorList>
            <person name="Kim H.J."/>
            <person name="Triplett B.A."/>
        </authorList>
    </citation>
    <scope>NUCLEOTIDE SEQUENCE [LARGE SCALE GENOMIC DNA]</scope>
</reference>
<evidence type="ECO:0000313" key="2">
    <source>
        <dbReference type="Proteomes" id="UP000223025"/>
    </source>
</evidence>
<dbReference type="RefSeq" id="YP_009611684.1">
    <property type="nucleotide sequence ID" value="NC_042013.1"/>
</dbReference>
<name>A0A2L0UZ78_9CAUD</name>
<accession>A0A2L0UZ78</accession>